<reference evidence="2" key="1">
    <citation type="submission" date="2021-06" db="EMBL/GenBank/DDBJ databases">
        <authorList>
            <person name="Kallberg Y."/>
            <person name="Tangrot J."/>
            <person name="Rosling A."/>
        </authorList>
    </citation>
    <scope>NUCLEOTIDE SEQUENCE</scope>
    <source>
        <strain evidence="2">IN212</strain>
    </source>
</reference>
<protein>
    <submittedName>
        <fullName evidence="2">18200_t:CDS:1</fullName>
    </submittedName>
</protein>
<feature type="region of interest" description="Disordered" evidence="1">
    <location>
        <begin position="1"/>
        <end position="48"/>
    </location>
</feature>
<feature type="non-terminal residue" evidence="2">
    <location>
        <position position="48"/>
    </location>
</feature>
<dbReference type="AlphaFoldDB" id="A0A9N9IG48"/>
<accession>A0A9N9IG48</accession>
<feature type="compositionally biased region" description="Basic and acidic residues" evidence="1">
    <location>
        <begin position="17"/>
        <end position="48"/>
    </location>
</feature>
<keyword evidence="3" id="KW-1185">Reference proteome</keyword>
<dbReference type="EMBL" id="CAJVPZ010029452">
    <property type="protein sequence ID" value="CAG8734240.1"/>
    <property type="molecule type" value="Genomic_DNA"/>
</dbReference>
<gene>
    <name evidence="2" type="ORF">RFULGI_LOCUS12371</name>
</gene>
<sequence length="48" mass="5828">MLKRKGKENTTSNEQVTYRERDSLRHREKKRLETAKERSKCLAKAREH</sequence>
<evidence type="ECO:0000313" key="2">
    <source>
        <dbReference type="EMBL" id="CAG8734240.1"/>
    </source>
</evidence>
<dbReference type="Proteomes" id="UP000789396">
    <property type="component" value="Unassembled WGS sequence"/>
</dbReference>
<evidence type="ECO:0000256" key="1">
    <source>
        <dbReference type="SAM" id="MobiDB-lite"/>
    </source>
</evidence>
<organism evidence="2 3">
    <name type="scientific">Racocetra fulgida</name>
    <dbReference type="NCBI Taxonomy" id="60492"/>
    <lineage>
        <taxon>Eukaryota</taxon>
        <taxon>Fungi</taxon>
        <taxon>Fungi incertae sedis</taxon>
        <taxon>Mucoromycota</taxon>
        <taxon>Glomeromycotina</taxon>
        <taxon>Glomeromycetes</taxon>
        <taxon>Diversisporales</taxon>
        <taxon>Gigasporaceae</taxon>
        <taxon>Racocetra</taxon>
    </lineage>
</organism>
<proteinExistence type="predicted"/>
<evidence type="ECO:0000313" key="3">
    <source>
        <dbReference type="Proteomes" id="UP000789396"/>
    </source>
</evidence>
<name>A0A9N9IG48_9GLOM</name>
<comment type="caution">
    <text evidence="2">The sequence shown here is derived from an EMBL/GenBank/DDBJ whole genome shotgun (WGS) entry which is preliminary data.</text>
</comment>